<protein>
    <submittedName>
        <fullName evidence="2">Uncharacterized protein</fullName>
    </submittedName>
</protein>
<sequence length="107" mass="11448">MIRIVRLLAYLSVFMLVLSGGIYTHADDMHVHAAASSKPAQGSHVHADGTADTVDKADLHCGASILSLAMECRLPLRRKTLEVSPGEDGTIRQADAPFELPPPKTTS</sequence>
<evidence type="ECO:0000313" key="2">
    <source>
        <dbReference type="EMBL" id="MCX2725731.1"/>
    </source>
</evidence>
<dbReference type="Proteomes" id="UP001300261">
    <property type="component" value="Unassembled WGS sequence"/>
</dbReference>
<reference evidence="2 3" key="1">
    <citation type="journal article" date="2016" name="Int. J. Syst. Evol. Microbiol.">
        <title>Labrenzia salina sp. nov., isolated from the rhizosphere of the halophyte Arthrocnemum macrostachyum.</title>
        <authorList>
            <person name="Camacho M."/>
            <person name="Redondo-Gomez S."/>
            <person name="Rodriguez-Llorente I."/>
            <person name="Rohde M."/>
            <person name="Sproer C."/>
            <person name="Schumann P."/>
            <person name="Klenk H.P."/>
            <person name="Montero-Calasanz M.D.C."/>
        </authorList>
    </citation>
    <scope>NUCLEOTIDE SEQUENCE [LARGE SCALE GENOMIC DNA]</scope>
    <source>
        <strain evidence="2 3">DSM 29163</strain>
    </source>
</reference>
<accession>A0ABT3R9J7</accession>
<feature type="region of interest" description="Disordered" evidence="1">
    <location>
        <begin position="83"/>
        <end position="107"/>
    </location>
</feature>
<dbReference type="EMBL" id="JAPEVI010000003">
    <property type="protein sequence ID" value="MCX2725731.1"/>
    <property type="molecule type" value="Genomic_DNA"/>
</dbReference>
<name>A0ABT3R9J7_9HYPH</name>
<organism evidence="2 3">
    <name type="scientific">Roseibium salinum</name>
    <dbReference type="NCBI Taxonomy" id="1604349"/>
    <lineage>
        <taxon>Bacteria</taxon>
        <taxon>Pseudomonadati</taxon>
        <taxon>Pseudomonadota</taxon>
        <taxon>Alphaproteobacteria</taxon>
        <taxon>Hyphomicrobiales</taxon>
        <taxon>Stappiaceae</taxon>
        <taxon>Roseibium</taxon>
    </lineage>
</organism>
<gene>
    <name evidence="2" type="ORF">ON753_25790</name>
</gene>
<evidence type="ECO:0000313" key="3">
    <source>
        <dbReference type="Proteomes" id="UP001300261"/>
    </source>
</evidence>
<evidence type="ECO:0000256" key="1">
    <source>
        <dbReference type="SAM" id="MobiDB-lite"/>
    </source>
</evidence>
<comment type="caution">
    <text evidence="2">The sequence shown here is derived from an EMBL/GenBank/DDBJ whole genome shotgun (WGS) entry which is preliminary data.</text>
</comment>
<proteinExistence type="predicted"/>
<keyword evidence="3" id="KW-1185">Reference proteome</keyword>
<dbReference type="RefSeq" id="WP_265966870.1">
    <property type="nucleotide sequence ID" value="NZ_JAPEVI010000003.1"/>
</dbReference>